<sequence length="143" mass="16411">SGSMKGRLIEKVLKTLQFLLLSLPKTCFFNVISIGHKNFINLFEESRECTDENIAIAIKEVQKITAKGGTHIYEALEWVLNFSRSDMPTSIFLFSDFETSDANVDRIVKLIKDYKEKKNNFRIFSIGMNDSISHHFIESTVRA</sequence>
<accession>A0ACA9PNR1</accession>
<feature type="non-terminal residue" evidence="1">
    <location>
        <position position="143"/>
    </location>
</feature>
<name>A0ACA9PNR1_9GLOM</name>
<evidence type="ECO:0000313" key="2">
    <source>
        <dbReference type="Proteomes" id="UP000789860"/>
    </source>
</evidence>
<protein>
    <submittedName>
        <fullName evidence="1">8472_t:CDS:1</fullName>
    </submittedName>
</protein>
<reference evidence="1" key="1">
    <citation type="submission" date="2021-06" db="EMBL/GenBank/DDBJ databases">
        <authorList>
            <person name="Kallberg Y."/>
            <person name="Tangrot J."/>
            <person name="Rosling A."/>
        </authorList>
    </citation>
    <scope>NUCLEOTIDE SEQUENCE</scope>
    <source>
        <strain evidence="1">AU212A</strain>
    </source>
</reference>
<comment type="caution">
    <text evidence="1">The sequence shown here is derived from an EMBL/GenBank/DDBJ whole genome shotgun (WGS) entry which is preliminary data.</text>
</comment>
<proteinExistence type="predicted"/>
<gene>
    <name evidence="1" type="ORF">SCALOS_LOCUS11138</name>
</gene>
<evidence type="ECO:0000313" key="1">
    <source>
        <dbReference type="EMBL" id="CAG8717869.1"/>
    </source>
</evidence>
<dbReference type="Proteomes" id="UP000789860">
    <property type="component" value="Unassembled WGS sequence"/>
</dbReference>
<organism evidence="1 2">
    <name type="scientific">Scutellospora calospora</name>
    <dbReference type="NCBI Taxonomy" id="85575"/>
    <lineage>
        <taxon>Eukaryota</taxon>
        <taxon>Fungi</taxon>
        <taxon>Fungi incertae sedis</taxon>
        <taxon>Mucoromycota</taxon>
        <taxon>Glomeromycotina</taxon>
        <taxon>Glomeromycetes</taxon>
        <taxon>Diversisporales</taxon>
        <taxon>Gigasporaceae</taxon>
        <taxon>Scutellospora</taxon>
    </lineage>
</organism>
<keyword evidence="2" id="KW-1185">Reference proteome</keyword>
<dbReference type="EMBL" id="CAJVPM010046103">
    <property type="protein sequence ID" value="CAG8717869.1"/>
    <property type="molecule type" value="Genomic_DNA"/>
</dbReference>
<feature type="non-terminal residue" evidence="1">
    <location>
        <position position="1"/>
    </location>
</feature>